<dbReference type="Pfam" id="PF13406">
    <property type="entry name" value="SLT_2"/>
    <property type="match status" value="1"/>
</dbReference>
<evidence type="ECO:0000256" key="6">
    <source>
        <dbReference type="SAM" id="Phobius"/>
    </source>
</evidence>
<keyword evidence="6" id="KW-0472">Membrane</keyword>
<feature type="domain" description="NlpC/P60" evidence="7">
    <location>
        <begin position="365"/>
        <end position="510"/>
    </location>
</feature>
<dbReference type="InterPro" id="IPR051202">
    <property type="entry name" value="Peptidase_C40"/>
</dbReference>
<evidence type="ECO:0000256" key="1">
    <source>
        <dbReference type="ARBA" id="ARBA00007074"/>
    </source>
</evidence>
<feature type="transmembrane region" description="Helical" evidence="6">
    <location>
        <begin position="147"/>
        <end position="171"/>
    </location>
</feature>
<evidence type="ECO:0000313" key="8">
    <source>
        <dbReference type="EMBL" id="MCC0100692.1"/>
    </source>
</evidence>
<evidence type="ECO:0000256" key="5">
    <source>
        <dbReference type="SAM" id="MobiDB-lite"/>
    </source>
</evidence>
<evidence type="ECO:0000256" key="3">
    <source>
        <dbReference type="ARBA" id="ARBA00022801"/>
    </source>
</evidence>
<dbReference type="SUPFAM" id="SSF54001">
    <property type="entry name" value="Cysteine proteinases"/>
    <property type="match status" value="1"/>
</dbReference>
<dbReference type="EMBL" id="JAINUL010000001">
    <property type="protein sequence ID" value="MCC0100692.1"/>
    <property type="molecule type" value="Genomic_DNA"/>
</dbReference>
<dbReference type="InterPro" id="IPR038765">
    <property type="entry name" value="Papain-like_cys_pep_sf"/>
</dbReference>
<dbReference type="Proteomes" id="UP001520654">
    <property type="component" value="Unassembled WGS sequence"/>
</dbReference>
<gene>
    <name evidence="8" type="ORF">K7B10_39260</name>
</gene>
<dbReference type="InterPro" id="IPR000064">
    <property type="entry name" value="NLP_P60_dom"/>
</dbReference>
<feature type="region of interest" description="Disordered" evidence="5">
    <location>
        <begin position="232"/>
        <end position="252"/>
    </location>
</feature>
<keyword evidence="9" id="KW-1185">Reference proteome</keyword>
<feature type="compositionally biased region" description="Basic residues" evidence="5">
    <location>
        <begin position="100"/>
        <end position="110"/>
    </location>
</feature>
<dbReference type="Gene3D" id="1.10.530.10">
    <property type="match status" value="1"/>
</dbReference>
<feature type="region of interest" description="Disordered" evidence="5">
    <location>
        <begin position="1"/>
        <end position="142"/>
    </location>
</feature>
<dbReference type="InterPro" id="IPR023346">
    <property type="entry name" value="Lysozyme-like_dom_sf"/>
</dbReference>
<protein>
    <submittedName>
        <fullName evidence="8">C40 family peptidase</fullName>
    </submittedName>
</protein>
<comment type="caution">
    <text evidence="8">The sequence shown here is derived from an EMBL/GenBank/DDBJ whole genome shotgun (WGS) entry which is preliminary data.</text>
</comment>
<dbReference type="PANTHER" id="PTHR47053:SF1">
    <property type="entry name" value="MUREIN DD-ENDOPEPTIDASE MEPH-RELATED"/>
    <property type="match status" value="1"/>
</dbReference>
<sequence length="510" mass="53961">MAARRHRHRKGRTGRGSGCSPHRACRARHRDQRRRLHRPRHDRTRTRAADHHQPPRPPWHHSVHRPGSSSRPGHGPADPTHAQDRQRKVGDGPTGPERTPRKRRNSRNPGRRPGWSERRSATRGDEPATPEPARRSGRRNPVRKTQAGCLVVLLLAVAACCTAPVLLVAAAGPSARQDRVDAAAAGIPARMLAAYLTSASQVTAYVPGCRGMRWQILAGIARVESDHGAGRQIASTGDITPPITGPRLDGSGAGGNTTAIPDTDGGTWDGDATYERAVGPFQFLPQTFRAYGKDGNGDGTTSPHNADDAATAAAVYLCGNGRDLTDRDQLRAAIHTYNQSWAYVDDVISGIDRYDALGTTPNTPTGNAGVVIQAALAQQGIPYSWGGGGPDGPSTGICCSPGGQDGRTVTGFDCSGLTQYAYAKAGINLPRTAAEQAGAGERIPASAGLSALQPGDLIFYGYSPTADATIHHVGIYLGDGQMINAPRPGKQIRIDPVSAMPDYAGGTRLL</sequence>
<keyword evidence="4" id="KW-0788">Thiol protease</keyword>
<name>A0ABS8EHS1_9ACTN</name>
<dbReference type="InterPro" id="IPR031304">
    <property type="entry name" value="SLT_2"/>
</dbReference>
<evidence type="ECO:0000259" key="7">
    <source>
        <dbReference type="PROSITE" id="PS51935"/>
    </source>
</evidence>
<keyword evidence="6" id="KW-1133">Transmembrane helix</keyword>
<evidence type="ECO:0000313" key="9">
    <source>
        <dbReference type="Proteomes" id="UP001520654"/>
    </source>
</evidence>
<dbReference type="PANTHER" id="PTHR47053">
    <property type="entry name" value="MUREIN DD-ENDOPEPTIDASE MEPH-RELATED"/>
    <property type="match status" value="1"/>
</dbReference>
<keyword evidence="6" id="KW-0812">Transmembrane</keyword>
<proteinExistence type="inferred from homology"/>
<organism evidence="8 9">
    <name type="scientific">Streptomyces flavotricini</name>
    <dbReference type="NCBI Taxonomy" id="66888"/>
    <lineage>
        <taxon>Bacteria</taxon>
        <taxon>Bacillati</taxon>
        <taxon>Actinomycetota</taxon>
        <taxon>Actinomycetes</taxon>
        <taxon>Kitasatosporales</taxon>
        <taxon>Streptomycetaceae</taxon>
        <taxon>Streptomyces</taxon>
    </lineage>
</organism>
<keyword evidence="3" id="KW-0378">Hydrolase</keyword>
<feature type="compositionally biased region" description="Basic and acidic residues" evidence="5">
    <location>
        <begin position="114"/>
        <end position="126"/>
    </location>
</feature>
<dbReference type="Pfam" id="PF00877">
    <property type="entry name" value="NLPC_P60"/>
    <property type="match status" value="1"/>
</dbReference>
<dbReference type="Gene3D" id="3.90.1720.10">
    <property type="entry name" value="endopeptidase domain like (from Nostoc punctiforme)"/>
    <property type="match status" value="1"/>
</dbReference>
<feature type="compositionally biased region" description="Basic residues" evidence="5">
    <location>
        <begin position="1"/>
        <end position="13"/>
    </location>
</feature>
<accession>A0ABS8EHS1</accession>
<feature type="compositionally biased region" description="Basic and acidic residues" evidence="5">
    <location>
        <begin position="81"/>
        <end position="90"/>
    </location>
</feature>
<dbReference type="PROSITE" id="PS51935">
    <property type="entry name" value="NLPC_P60"/>
    <property type="match status" value="1"/>
</dbReference>
<feature type="compositionally biased region" description="Basic residues" evidence="5">
    <location>
        <begin position="23"/>
        <end position="44"/>
    </location>
</feature>
<evidence type="ECO:0000256" key="2">
    <source>
        <dbReference type="ARBA" id="ARBA00022670"/>
    </source>
</evidence>
<keyword evidence="2" id="KW-0645">Protease</keyword>
<comment type="similarity">
    <text evidence="1">Belongs to the peptidase C40 family.</text>
</comment>
<evidence type="ECO:0000256" key="4">
    <source>
        <dbReference type="ARBA" id="ARBA00022807"/>
    </source>
</evidence>
<dbReference type="SUPFAM" id="SSF53955">
    <property type="entry name" value="Lysozyme-like"/>
    <property type="match status" value="1"/>
</dbReference>
<reference evidence="8 9" key="1">
    <citation type="submission" date="2021-08" db="EMBL/GenBank/DDBJ databases">
        <title>Genomic Architecture of Streptomyces flavotricini NGL1 and Streptomyces erythrochromogenes HMS4 With Differential Plant Beneficial attributes and laccase production capabilities.</title>
        <authorList>
            <person name="Salwan R."/>
            <person name="Kaur R."/>
            <person name="Sharma V."/>
        </authorList>
    </citation>
    <scope>NUCLEOTIDE SEQUENCE [LARGE SCALE GENOMIC DNA]</scope>
    <source>
        <strain evidence="8 9">NGL1</strain>
    </source>
</reference>